<keyword evidence="11" id="KW-1185">Reference proteome</keyword>
<evidence type="ECO:0000256" key="2">
    <source>
        <dbReference type="ARBA" id="ARBA00008420"/>
    </source>
</evidence>
<evidence type="ECO:0000256" key="4">
    <source>
        <dbReference type="ARBA" id="ARBA00022679"/>
    </source>
</evidence>
<comment type="pathway">
    <text evidence="1">Carbohydrate acid metabolism.</text>
</comment>
<dbReference type="CDD" id="cd02021">
    <property type="entry name" value="GntK"/>
    <property type="match status" value="1"/>
</dbReference>
<evidence type="ECO:0000256" key="6">
    <source>
        <dbReference type="ARBA" id="ARBA00022777"/>
    </source>
</evidence>
<dbReference type="InterPro" id="IPR027417">
    <property type="entry name" value="P-loop_NTPase"/>
</dbReference>
<name>A0ABT9PLS5_9HYPH</name>
<reference evidence="10 11" key="1">
    <citation type="submission" date="2023-07" db="EMBL/GenBank/DDBJ databases">
        <title>Sorghum-associated microbial communities from plants grown in Nebraska, USA.</title>
        <authorList>
            <person name="Schachtman D."/>
        </authorList>
    </citation>
    <scope>NUCLEOTIDE SEQUENCE [LARGE SCALE GENOMIC DNA]</scope>
    <source>
        <strain evidence="10 11">DS1307</strain>
    </source>
</reference>
<evidence type="ECO:0000313" key="11">
    <source>
        <dbReference type="Proteomes" id="UP001241472"/>
    </source>
</evidence>
<sequence length="178" mass="19243">MSTEQGNTMFQGPVIVMGVSGSGKSSVGILLAEKLGLPYVEGDELHPKSNVEKMSKGTPLTDEDRWPWLDIIGERLAEGATSGIVITCSALKVIYRDRLRKAAGGKLAFVFLDGSKELLTDRMGHRTGHFMPLSLLETQLATLERPDKEDGVVTVDIDATPEAITDTAIEGLSKLTWS</sequence>
<dbReference type="InterPro" id="IPR006001">
    <property type="entry name" value="Therm_gnt_kin"/>
</dbReference>
<keyword evidence="5 9" id="KW-0547">Nucleotide-binding</keyword>
<dbReference type="Pfam" id="PF13671">
    <property type="entry name" value="AAA_33"/>
    <property type="match status" value="1"/>
</dbReference>
<evidence type="ECO:0000256" key="8">
    <source>
        <dbReference type="ARBA" id="ARBA00048090"/>
    </source>
</evidence>
<comment type="catalytic activity">
    <reaction evidence="8 9">
        <text>D-gluconate + ATP = 6-phospho-D-gluconate + ADP + H(+)</text>
        <dbReference type="Rhea" id="RHEA:19433"/>
        <dbReference type="ChEBI" id="CHEBI:15378"/>
        <dbReference type="ChEBI" id="CHEBI:18391"/>
        <dbReference type="ChEBI" id="CHEBI:30616"/>
        <dbReference type="ChEBI" id="CHEBI:58759"/>
        <dbReference type="ChEBI" id="CHEBI:456216"/>
        <dbReference type="EC" id="2.7.1.12"/>
    </reaction>
</comment>
<dbReference type="GO" id="GO:0046316">
    <property type="term" value="F:gluconokinase activity"/>
    <property type="evidence" value="ECO:0007669"/>
    <property type="project" value="UniProtKB-EC"/>
</dbReference>
<dbReference type="PANTHER" id="PTHR43442:SF3">
    <property type="entry name" value="GLUCONOKINASE-RELATED"/>
    <property type="match status" value="1"/>
</dbReference>
<protein>
    <recommendedName>
        <fullName evidence="3 9">Gluconokinase</fullName>
        <ecNumber evidence="3 9">2.7.1.12</ecNumber>
    </recommendedName>
</protein>
<keyword evidence="6 9" id="KW-0418">Kinase</keyword>
<evidence type="ECO:0000256" key="7">
    <source>
        <dbReference type="ARBA" id="ARBA00022840"/>
    </source>
</evidence>
<gene>
    <name evidence="10" type="ORF">J2T09_000153</name>
</gene>
<comment type="similarity">
    <text evidence="2 9">Belongs to the gluconokinase GntK/GntV family.</text>
</comment>
<evidence type="ECO:0000256" key="5">
    <source>
        <dbReference type="ARBA" id="ARBA00022741"/>
    </source>
</evidence>
<evidence type="ECO:0000313" key="10">
    <source>
        <dbReference type="EMBL" id="MDP9835412.1"/>
    </source>
</evidence>
<dbReference type="EC" id="2.7.1.12" evidence="3 9"/>
<dbReference type="EMBL" id="JAUSRF010000001">
    <property type="protein sequence ID" value="MDP9835412.1"/>
    <property type="molecule type" value="Genomic_DNA"/>
</dbReference>
<accession>A0ABT9PLS5</accession>
<evidence type="ECO:0000256" key="1">
    <source>
        <dbReference type="ARBA" id="ARBA00004761"/>
    </source>
</evidence>
<comment type="caution">
    <text evidence="10">The sequence shown here is derived from an EMBL/GenBank/DDBJ whole genome shotgun (WGS) entry which is preliminary data.</text>
</comment>
<proteinExistence type="inferred from homology"/>
<evidence type="ECO:0000256" key="3">
    <source>
        <dbReference type="ARBA" id="ARBA00012054"/>
    </source>
</evidence>
<dbReference type="Gene3D" id="3.40.50.300">
    <property type="entry name" value="P-loop containing nucleotide triphosphate hydrolases"/>
    <property type="match status" value="1"/>
</dbReference>
<dbReference type="PANTHER" id="PTHR43442">
    <property type="entry name" value="GLUCONOKINASE-RELATED"/>
    <property type="match status" value="1"/>
</dbReference>
<keyword evidence="7 9" id="KW-0067">ATP-binding</keyword>
<dbReference type="NCBIfam" id="TIGR01313">
    <property type="entry name" value="therm_gnt_kin"/>
    <property type="match status" value="1"/>
</dbReference>
<dbReference type="Proteomes" id="UP001241472">
    <property type="component" value="Unassembled WGS sequence"/>
</dbReference>
<dbReference type="SUPFAM" id="SSF52540">
    <property type="entry name" value="P-loop containing nucleoside triphosphate hydrolases"/>
    <property type="match status" value="1"/>
</dbReference>
<evidence type="ECO:0000256" key="9">
    <source>
        <dbReference type="RuleBase" id="RU363066"/>
    </source>
</evidence>
<keyword evidence="4 9" id="KW-0808">Transferase</keyword>
<dbReference type="RefSeq" id="WP_373458292.1">
    <property type="nucleotide sequence ID" value="NZ_JAUSRF010000001.1"/>
</dbReference>
<organism evidence="10 11">
    <name type="scientific">Neorhizobium huautlense</name>
    <dbReference type="NCBI Taxonomy" id="67774"/>
    <lineage>
        <taxon>Bacteria</taxon>
        <taxon>Pseudomonadati</taxon>
        <taxon>Pseudomonadota</taxon>
        <taxon>Alphaproteobacteria</taxon>
        <taxon>Hyphomicrobiales</taxon>
        <taxon>Rhizobiaceae</taxon>
        <taxon>Rhizobium/Agrobacterium group</taxon>
        <taxon>Neorhizobium</taxon>
    </lineage>
</organism>